<gene>
    <name evidence="13" type="ORF">SCL_0384</name>
</gene>
<keyword evidence="4" id="KW-0488">Methylation</keyword>
<evidence type="ECO:0000256" key="7">
    <source>
        <dbReference type="ARBA" id="ARBA00022989"/>
    </source>
</evidence>
<evidence type="ECO:0000256" key="6">
    <source>
        <dbReference type="ARBA" id="ARBA00022692"/>
    </source>
</evidence>
<dbReference type="Proteomes" id="UP000243180">
    <property type="component" value="Chromosome"/>
</dbReference>
<evidence type="ECO:0000256" key="9">
    <source>
        <dbReference type="ARBA" id="ARBA00025772"/>
    </source>
</evidence>
<keyword evidence="14" id="KW-1185">Reference proteome</keyword>
<dbReference type="GO" id="GO:0015627">
    <property type="term" value="C:type II protein secretion system complex"/>
    <property type="evidence" value="ECO:0007669"/>
    <property type="project" value="InterPro"/>
</dbReference>
<dbReference type="NCBIfam" id="TIGR02532">
    <property type="entry name" value="IV_pilin_GFxxxE"/>
    <property type="match status" value="1"/>
</dbReference>
<comment type="similarity">
    <text evidence="9">Belongs to the GSP H family.</text>
</comment>
<dbReference type="InterPro" id="IPR045584">
    <property type="entry name" value="Pilin-like"/>
</dbReference>
<organism evidence="13 14">
    <name type="scientific">Sulfuricaulis limicola</name>
    <dbReference type="NCBI Taxonomy" id="1620215"/>
    <lineage>
        <taxon>Bacteria</taxon>
        <taxon>Pseudomonadati</taxon>
        <taxon>Pseudomonadota</taxon>
        <taxon>Gammaproteobacteria</taxon>
        <taxon>Acidiferrobacterales</taxon>
        <taxon>Acidiferrobacteraceae</taxon>
        <taxon>Sulfuricaulis</taxon>
    </lineage>
</organism>
<evidence type="ECO:0000256" key="1">
    <source>
        <dbReference type="ARBA" id="ARBA00004377"/>
    </source>
</evidence>
<dbReference type="SUPFAM" id="SSF54523">
    <property type="entry name" value="Pili subunits"/>
    <property type="match status" value="1"/>
</dbReference>
<dbReference type="RefSeq" id="WP_096359465.1">
    <property type="nucleotide sequence ID" value="NZ_AP014879.1"/>
</dbReference>
<proteinExistence type="inferred from homology"/>
<evidence type="ECO:0000256" key="8">
    <source>
        <dbReference type="ARBA" id="ARBA00023136"/>
    </source>
</evidence>
<comment type="subcellular location">
    <subcellularLocation>
        <location evidence="1">Cell inner membrane</location>
        <topology evidence="1">Single-pass membrane protein</topology>
    </subcellularLocation>
</comment>
<evidence type="ECO:0000256" key="10">
    <source>
        <dbReference type="ARBA" id="ARBA00030775"/>
    </source>
</evidence>
<dbReference type="AlphaFoldDB" id="A0A1B4XD45"/>
<dbReference type="Pfam" id="PF07963">
    <property type="entry name" value="N_methyl"/>
    <property type="match status" value="1"/>
</dbReference>
<dbReference type="KEGG" id="slim:SCL_0384"/>
<keyword evidence="8 11" id="KW-0472">Membrane</keyword>
<evidence type="ECO:0000313" key="13">
    <source>
        <dbReference type="EMBL" id="BAV32706.1"/>
    </source>
</evidence>
<dbReference type="EMBL" id="AP014879">
    <property type="protein sequence ID" value="BAV32706.1"/>
    <property type="molecule type" value="Genomic_DNA"/>
</dbReference>
<evidence type="ECO:0000256" key="11">
    <source>
        <dbReference type="SAM" id="Phobius"/>
    </source>
</evidence>
<sequence>MNNTFTRGFTLVELIAVLVIVALISAVGRSLFFEVDVFRQRGFFEETLSAVRYAQKLAVASGCPVRVQTTVTGFTLFRSANVAACAGGPYNTPIADPSGGAATFTRTAPDGVVVDAQSIIFAADGTVNMAPPTLDVSVGGRQFRVHRDTGFVERR</sequence>
<keyword evidence="7 11" id="KW-1133">Transmembrane helix</keyword>
<keyword evidence="6 11" id="KW-0812">Transmembrane</keyword>
<dbReference type="InParanoid" id="A0A1B4XD45"/>
<evidence type="ECO:0000256" key="2">
    <source>
        <dbReference type="ARBA" id="ARBA00021549"/>
    </source>
</evidence>
<dbReference type="Pfam" id="PF12019">
    <property type="entry name" value="GspH"/>
    <property type="match status" value="1"/>
</dbReference>
<dbReference type="InterPro" id="IPR012902">
    <property type="entry name" value="N_methyl_site"/>
</dbReference>
<feature type="transmembrane region" description="Helical" evidence="11">
    <location>
        <begin position="12"/>
        <end position="32"/>
    </location>
</feature>
<evidence type="ECO:0000256" key="4">
    <source>
        <dbReference type="ARBA" id="ARBA00022481"/>
    </source>
</evidence>
<reference evidence="13 14" key="1">
    <citation type="submission" date="2015-05" db="EMBL/GenBank/DDBJ databases">
        <title>Complete genome sequence of a sulfur-oxidizing gammaproteobacterium strain HA5.</title>
        <authorList>
            <person name="Miura A."/>
            <person name="Kojima H."/>
            <person name="Fukui M."/>
        </authorList>
    </citation>
    <scope>NUCLEOTIDE SEQUENCE [LARGE SCALE GENOMIC DNA]</scope>
    <source>
        <strain evidence="13 14">HA5</strain>
    </source>
</reference>
<dbReference type="OrthoDB" id="5786415at2"/>
<evidence type="ECO:0000259" key="12">
    <source>
        <dbReference type="Pfam" id="PF12019"/>
    </source>
</evidence>
<evidence type="ECO:0000256" key="3">
    <source>
        <dbReference type="ARBA" id="ARBA00022475"/>
    </source>
</evidence>
<dbReference type="GO" id="GO:0015628">
    <property type="term" value="P:protein secretion by the type II secretion system"/>
    <property type="evidence" value="ECO:0007669"/>
    <property type="project" value="InterPro"/>
</dbReference>
<accession>A0A1B4XD45</accession>
<keyword evidence="3" id="KW-1003">Cell membrane</keyword>
<evidence type="ECO:0000313" key="14">
    <source>
        <dbReference type="Proteomes" id="UP000243180"/>
    </source>
</evidence>
<keyword evidence="5" id="KW-0997">Cell inner membrane</keyword>
<dbReference type="GO" id="GO:0005886">
    <property type="term" value="C:plasma membrane"/>
    <property type="evidence" value="ECO:0007669"/>
    <property type="project" value="UniProtKB-SubCell"/>
</dbReference>
<evidence type="ECO:0000256" key="5">
    <source>
        <dbReference type="ARBA" id="ARBA00022519"/>
    </source>
</evidence>
<name>A0A1B4XD45_9GAMM</name>
<dbReference type="InterPro" id="IPR022346">
    <property type="entry name" value="T2SS_GspH"/>
</dbReference>
<dbReference type="PROSITE" id="PS00409">
    <property type="entry name" value="PROKAR_NTER_METHYL"/>
    <property type="match status" value="1"/>
</dbReference>
<feature type="domain" description="General secretion pathway GspH" evidence="12">
    <location>
        <begin position="46"/>
        <end position="143"/>
    </location>
</feature>
<protein>
    <recommendedName>
        <fullName evidence="2">Type II secretion system protein H</fullName>
    </recommendedName>
    <alternativeName>
        <fullName evidence="10">General secretion pathway protein H</fullName>
    </alternativeName>
</protein>